<dbReference type="SUPFAM" id="SSF75553">
    <property type="entry name" value="Smc hinge domain"/>
    <property type="match status" value="1"/>
</dbReference>
<keyword evidence="4 6" id="KW-0175">Coiled coil</keyword>
<dbReference type="InterPro" id="IPR003395">
    <property type="entry name" value="RecF/RecN/SMC_N"/>
</dbReference>
<dbReference type="InterPro" id="IPR036277">
    <property type="entry name" value="SMC_hinge_sf"/>
</dbReference>
<evidence type="ECO:0000313" key="8">
    <source>
        <dbReference type="EMBL" id="OOM72282.1"/>
    </source>
</evidence>
<evidence type="ECO:0000313" key="9">
    <source>
        <dbReference type="Proteomes" id="UP000190890"/>
    </source>
</evidence>
<dbReference type="STRING" id="29367.CLPUN_47500"/>
<comment type="domain">
    <text evidence="6">Contains large globular domains required for ATP hydrolysis at each terminus and a third globular domain forming a flexible hinge near the middle of the molecule. These domains are separated by coiled-coil structures.</text>
</comment>
<dbReference type="GO" id="GO:0003677">
    <property type="term" value="F:DNA binding"/>
    <property type="evidence" value="ECO:0007669"/>
    <property type="project" value="UniProtKB-UniRule"/>
</dbReference>
<feature type="coiled-coil region" evidence="6">
    <location>
        <begin position="437"/>
        <end position="499"/>
    </location>
</feature>
<comment type="subunit">
    <text evidence="6">Homodimer.</text>
</comment>
<dbReference type="HAMAP" id="MF_01894">
    <property type="entry name" value="Smc_prok"/>
    <property type="match status" value="1"/>
</dbReference>
<keyword evidence="2 6" id="KW-0547">Nucleotide-binding</keyword>
<evidence type="ECO:0000259" key="7">
    <source>
        <dbReference type="SMART" id="SM00968"/>
    </source>
</evidence>
<feature type="coiled-coil region" evidence="6">
    <location>
        <begin position="726"/>
        <end position="788"/>
    </location>
</feature>
<evidence type="ECO:0000256" key="3">
    <source>
        <dbReference type="ARBA" id="ARBA00022840"/>
    </source>
</evidence>
<feature type="coiled-coil region" evidence="6">
    <location>
        <begin position="887"/>
        <end position="921"/>
    </location>
</feature>
<keyword evidence="9" id="KW-1185">Reference proteome</keyword>
<evidence type="ECO:0000256" key="6">
    <source>
        <dbReference type="HAMAP-Rule" id="MF_01894"/>
    </source>
</evidence>
<reference evidence="8 9" key="1">
    <citation type="submission" date="2016-05" db="EMBL/GenBank/DDBJ databases">
        <title>Microbial solvent formation.</title>
        <authorList>
            <person name="Poehlein A."/>
            <person name="Montoya Solano J.D."/>
            <person name="Flitsch S."/>
            <person name="Krabben P."/>
            <person name="Duerre P."/>
            <person name="Daniel R."/>
        </authorList>
    </citation>
    <scope>NUCLEOTIDE SEQUENCE [LARGE SCALE GENOMIC DNA]</scope>
    <source>
        <strain evidence="8 9">DSM 2619</strain>
    </source>
</reference>
<dbReference type="Gene3D" id="3.30.70.1620">
    <property type="match status" value="1"/>
</dbReference>
<proteinExistence type="inferred from homology"/>
<evidence type="ECO:0000256" key="5">
    <source>
        <dbReference type="ARBA" id="ARBA00023125"/>
    </source>
</evidence>
<dbReference type="CDD" id="cd03278">
    <property type="entry name" value="ABC_SMC_barmotin"/>
    <property type="match status" value="2"/>
</dbReference>
<dbReference type="FunFam" id="3.40.50.300:FF:000984">
    <property type="entry name" value="Chromosome partition protein Smc"/>
    <property type="match status" value="1"/>
</dbReference>
<feature type="binding site" evidence="6">
    <location>
        <begin position="32"/>
        <end position="39"/>
    </location>
    <ligand>
        <name>ATP</name>
        <dbReference type="ChEBI" id="CHEBI:30616"/>
    </ligand>
</feature>
<dbReference type="Gene3D" id="3.40.50.300">
    <property type="entry name" value="P-loop containing nucleotide triphosphate hydrolases"/>
    <property type="match status" value="2"/>
</dbReference>
<dbReference type="GO" id="GO:0007062">
    <property type="term" value="P:sister chromatid cohesion"/>
    <property type="evidence" value="ECO:0007669"/>
    <property type="project" value="InterPro"/>
</dbReference>
<dbReference type="Pfam" id="PF02463">
    <property type="entry name" value="SMC_N"/>
    <property type="match status" value="1"/>
</dbReference>
<feature type="domain" description="SMC hinge" evidence="7">
    <location>
        <begin position="525"/>
        <end position="642"/>
    </location>
</feature>
<evidence type="ECO:0000256" key="1">
    <source>
        <dbReference type="ARBA" id="ARBA00022490"/>
    </source>
</evidence>
<dbReference type="Proteomes" id="UP000190890">
    <property type="component" value="Unassembled WGS sequence"/>
</dbReference>
<dbReference type="SMART" id="SM00968">
    <property type="entry name" value="SMC_hinge"/>
    <property type="match status" value="1"/>
</dbReference>
<comment type="function">
    <text evidence="6">Required for chromosome condensation and partitioning.</text>
</comment>
<dbReference type="EMBL" id="LZZM01000223">
    <property type="protein sequence ID" value="OOM72282.1"/>
    <property type="molecule type" value="Genomic_DNA"/>
</dbReference>
<comment type="similarity">
    <text evidence="6">Belongs to the SMC family.</text>
</comment>
<evidence type="ECO:0000256" key="2">
    <source>
        <dbReference type="ARBA" id="ARBA00022741"/>
    </source>
</evidence>
<dbReference type="NCBIfam" id="TIGR02168">
    <property type="entry name" value="SMC_prok_B"/>
    <property type="match status" value="1"/>
</dbReference>
<dbReference type="GO" id="GO:0005694">
    <property type="term" value="C:chromosome"/>
    <property type="evidence" value="ECO:0007669"/>
    <property type="project" value="InterPro"/>
</dbReference>
<dbReference type="GO" id="GO:0005737">
    <property type="term" value="C:cytoplasm"/>
    <property type="evidence" value="ECO:0007669"/>
    <property type="project" value="UniProtKB-SubCell"/>
</dbReference>
<keyword evidence="1 6" id="KW-0963">Cytoplasm</keyword>
<dbReference type="GO" id="GO:0006260">
    <property type="term" value="P:DNA replication"/>
    <property type="evidence" value="ECO:0007669"/>
    <property type="project" value="UniProtKB-UniRule"/>
</dbReference>
<dbReference type="Gene3D" id="6.10.140.1720">
    <property type="match status" value="1"/>
</dbReference>
<dbReference type="OrthoDB" id="9808768at2"/>
<protein>
    <recommendedName>
        <fullName evidence="6">Chromosome partition protein Smc</fullName>
    </recommendedName>
</protein>
<evidence type="ECO:0000256" key="4">
    <source>
        <dbReference type="ARBA" id="ARBA00023054"/>
    </source>
</evidence>
<dbReference type="Gene3D" id="1.20.1060.20">
    <property type="match status" value="1"/>
</dbReference>
<dbReference type="InterPro" id="IPR010935">
    <property type="entry name" value="SMC_hinge"/>
</dbReference>
<accession>A0A1S8T3P4</accession>
<dbReference type="InterPro" id="IPR024704">
    <property type="entry name" value="SMC"/>
</dbReference>
<dbReference type="GO" id="GO:0007059">
    <property type="term" value="P:chromosome segregation"/>
    <property type="evidence" value="ECO:0007669"/>
    <property type="project" value="UniProtKB-UniRule"/>
</dbReference>
<comment type="caution">
    <text evidence="8">The sequence shown here is derived from an EMBL/GenBank/DDBJ whole genome shotgun (WGS) entry which is preliminary data.</text>
</comment>
<dbReference type="InterPro" id="IPR027417">
    <property type="entry name" value="P-loop_NTPase"/>
</dbReference>
<feature type="coiled-coil region" evidence="6">
    <location>
        <begin position="999"/>
        <end position="1040"/>
    </location>
</feature>
<gene>
    <name evidence="8" type="primary">smc_4</name>
    <name evidence="6" type="synonym">smc</name>
    <name evidence="8" type="ORF">CLPUN_47500</name>
</gene>
<dbReference type="GO" id="GO:0005524">
    <property type="term" value="F:ATP binding"/>
    <property type="evidence" value="ECO:0007669"/>
    <property type="project" value="UniProtKB-UniRule"/>
</dbReference>
<sequence length="1187" mass="136524">MFLKSLEIRGFKSFADKTELNFRKGVTAVVGPNGSGKSNISDAVRWVLGEQSVKVLRGGKMEDVIFSGTQFRKAVGLAQVSLTLDNSDEKLATEYNEVTVSRRIFRSGDSEYLINNSKCRLKDVTNLFMDTGIGKEGYSLIGQGKIEAILSGKPEERRSLLEEAAGIVKFKNRKEEAEKKLSNTDDNLVRINDILSTYEERIEPLRIEREKALEFNELSKDLKKKEVSLIVHTIKNMEDELKSFNEDLELKIKEIEDKRKDIASDKEKIKNLEEKIEEIEKKNLEEKEQYYNLKELVSEDEKNIDLYNERIKNFEEKINRNNYELSDIANKTNQINENKILLEDELTRRLEEQKHRNEEIEKLEEHNIKNSKELKNIEEELKALKEGEFELLRNNSEIKNEITILKKDISLREEKRETLNASISSLEHNIVINSATHQRLNNDVENQKQKIKNLELEILEDKKKLAVLSANLTKKENELRELNSVLTKLDANKAMLENLEKHYEGYNRPVKSLMESIHRERITSANDTKVLGEVFTAQKKYETAIEIALGAAISNVITKNEEIAKVLIGYLKKNNLGRATFLPLNIIKGRKLELDKSITEANGYVGIGSDIISYDKEYDHIMNYVLGRTIICTNMDCALNIARIGRYNYKIVTLDGEVVNPGGALTGGSIKGKNSNVLGRKREIEELIEGINEKKKHYEELTVLVQGIKEQIKKIDEGILNKRDEVHEKNIELTKKESEIQRLKSDTDKLKRSLEVTKEELERTINEKENILERLKVKEVEIESLEDENTFNKSKSVELQEVINVKAQEVNDNDTKLTEMKIDKATLDEAIQNRKNELSRMGNETENITIKNELLNKENSENRNSIESLNLDIKVKNKNIQENIIQIKNLELNFKDDELSKEKLKQEFKEKDNIISRILDEISQKEMEVNKKEVIKAKKESDKEYIYIKLNEELELTYAEALDICEPVIHEDALKQEISSTKSKITKLGIINLAAIEEYEDIKEKYEFMSAQAEDLEKAKEELKTVIKDMTNEIKILFKENFKILNRNFNETFRDLFKGGSAELILGEGDELTANIDINVEPPGKKLQNINLMSGGEKVLSAIALLFAILKMKPTPFCILDEIEAALDDANVYRYAEFLKVFSKNTQFIIITHRKGTMEVSDIIYGVTMEEKGISKVVSVDLSENFN</sequence>
<dbReference type="InterPro" id="IPR011890">
    <property type="entry name" value="SMC_prok"/>
</dbReference>
<keyword evidence="5 6" id="KW-0238">DNA-binding</keyword>
<dbReference type="Pfam" id="PF06470">
    <property type="entry name" value="SMC_hinge"/>
    <property type="match status" value="1"/>
</dbReference>
<comment type="subcellular location">
    <subcellularLocation>
        <location evidence="6">Cytoplasm</location>
    </subcellularLocation>
</comment>
<dbReference type="RefSeq" id="WP_077849657.1">
    <property type="nucleotide sequence ID" value="NZ_LZZM01000223.1"/>
</dbReference>
<dbReference type="AlphaFoldDB" id="A0A1S8T3P4"/>
<name>A0A1S8T3P4_9CLOT</name>
<keyword evidence="3 6" id="KW-0067">ATP-binding</keyword>
<feature type="coiled-coil region" evidence="6">
    <location>
        <begin position="234"/>
        <end position="394"/>
    </location>
</feature>
<dbReference type="GO" id="GO:0030261">
    <property type="term" value="P:chromosome condensation"/>
    <property type="evidence" value="ECO:0007669"/>
    <property type="project" value="InterPro"/>
</dbReference>
<dbReference type="SUPFAM" id="SSF52540">
    <property type="entry name" value="P-loop containing nucleoside triphosphate hydrolases"/>
    <property type="match status" value="1"/>
</dbReference>
<feature type="coiled-coil region" evidence="6">
    <location>
        <begin position="167"/>
        <end position="194"/>
    </location>
</feature>
<dbReference type="GO" id="GO:0016887">
    <property type="term" value="F:ATP hydrolysis activity"/>
    <property type="evidence" value="ECO:0007669"/>
    <property type="project" value="InterPro"/>
</dbReference>
<organism evidence="8 9">
    <name type="scientific">Clostridium puniceum</name>
    <dbReference type="NCBI Taxonomy" id="29367"/>
    <lineage>
        <taxon>Bacteria</taxon>
        <taxon>Bacillati</taxon>
        <taxon>Bacillota</taxon>
        <taxon>Clostridia</taxon>
        <taxon>Eubacteriales</taxon>
        <taxon>Clostridiaceae</taxon>
        <taxon>Clostridium</taxon>
    </lineage>
</organism>
<dbReference type="PANTHER" id="PTHR43977">
    <property type="entry name" value="STRUCTURAL MAINTENANCE OF CHROMOSOMES PROTEIN 3"/>
    <property type="match status" value="1"/>
</dbReference>
<dbReference type="PIRSF" id="PIRSF005719">
    <property type="entry name" value="SMC"/>
    <property type="match status" value="1"/>
</dbReference>